<sequence>MKFTCLVCNYIGLEEPPYDLRGFGSDEICVCCGFHYGYDDNGNNKNPYVIEQWRRSWINIGYKWFSSFTKPPSNWSPKEQLKGIT</sequence>
<organism evidence="1 2">
    <name type="scientific">Paenibacillus anseongense</name>
    <dbReference type="NCBI Taxonomy" id="2682845"/>
    <lineage>
        <taxon>Bacteria</taxon>
        <taxon>Bacillati</taxon>
        <taxon>Bacillota</taxon>
        <taxon>Bacilli</taxon>
        <taxon>Bacillales</taxon>
        <taxon>Paenibacillaceae</taxon>
        <taxon>Paenibacillus</taxon>
    </lineage>
</organism>
<name>A0ABW9UJT6_9BACL</name>
<dbReference type="EMBL" id="WSEM01000033">
    <property type="protein sequence ID" value="MVQ38938.1"/>
    <property type="molecule type" value="Genomic_DNA"/>
</dbReference>
<reference evidence="1 2" key="1">
    <citation type="submission" date="2019-12" db="EMBL/GenBank/DDBJ databases">
        <authorList>
            <person name="Huq M.A."/>
        </authorList>
    </citation>
    <scope>NUCLEOTIDE SEQUENCE [LARGE SCALE GENOMIC DNA]</scope>
    <source>
        <strain evidence="1 2">MAH-34</strain>
    </source>
</reference>
<evidence type="ECO:0000313" key="2">
    <source>
        <dbReference type="Proteomes" id="UP000467637"/>
    </source>
</evidence>
<keyword evidence="2" id="KW-1185">Reference proteome</keyword>
<comment type="caution">
    <text evidence="1">The sequence shown here is derived from an EMBL/GenBank/DDBJ whole genome shotgun (WGS) entry which is preliminary data.</text>
</comment>
<accession>A0ABW9UJT6</accession>
<dbReference type="Proteomes" id="UP000467637">
    <property type="component" value="Unassembled WGS sequence"/>
</dbReference>
<evidence type="ECO:0008006" key="3">
    <source>
        <dbReference type="Google" id="ProtNLM"/>
    </source>
</evidence>
<evidence type="ECO:0000313" key="1">
    <source>
        <dbReference type="EMBL" id="MVQ38938.1"/>
    </source>
</evidence>
<gene>
    <name evidence="1" type="ORF">GON05_30565</name>
</gene>
<protein>
    <recommendedName>
        <fullName evidence="3">GATA-type domain-containing protein</fullName>
    </recommendedName>
</protein>
<proteinExistence type="predicted"/>
<dbReference type="RefSeq" id="WP_157324643.1">
    <property type="nucleotide sequence ID" value="NZ_WSEM01000033.1"/>
</dbReference>